<dbReference type="AlphaFoldDB" id="D5SRC0"/>
<protein>
    <recommendedName>
        <fullName evidence="3">Carboxypeptidase regulatory-like domain-containing protein</fullName>
    </recommendedName>
</protein>
<gene>
    <name evidence="1" type="ordered locus">Plim_2790</name>
</gene>
<organism evidence="1 2">
    <name type="scientific">Planctopirus limnophila (strain ATCC 43296 / DSM 3776 / IFAM 1008 / Mu 290)</name>
    <name type="common">Planctomyces limnophilus</name>
    <dbReference type="NCBI Taxonomy" id="521674"/>
    <lineage>
        <taxon>Bacteria</taxon>
        <taxon>Pseudomonadati</taxon>
        <taxon>Planctomycetota</taxon>
        <taxon>Planctomycetia</taxon>
        <taxon>Planctomycetales</taxon>
        <taxon>Planctomycetaceae</taxon>
        <taxon>Planctopirus</taxon>
    </lineage>
</organism>
<sequence length="157" mass="16550">MCGPWSWDHGPLFLLDLISKADLMKLPHCFSTSILAGCLLLLSGCGGVSDAPTLVVVKGKVTLDGQPLDTGNVLFVPIDGKGRADAGPVVKGEYELKCTAGEKRVEITSQVEADKPAADGLPDYKSRIPAKYNRATTLTATVKSSGENTIDFAVTSK</sequence>
<evidence type="ECO:0000313" key="1">
    <source>
        <dbReference type="EMBL" id="ADG68613.1"/>
    </source>
</evidence>
<proteinExistence type="predicted"/>
<dbReference type="KEGG" id="plm:Plim_2790"/>
<accession>D5SRC0</accession>
<dbReference type="HOGENOM" id="CLU_113730_5_1_0"/>
<dbReference type="EMBL" id="CP001744">
    <property type="protein sequence ID" value="ADG68613.1"/>
    <property type="molecule type" value="Genomic_DNA"/>
</dbReference>
<reference evidence="1 2" key="1">
    <citation type="journal article" date="2010" name="Stand. Genomic Sci.">
        <title>Complete genome sequence of Planctomyces limnophilus type strain (Mu 290).</title>
        <authorList>
            <person name="Labutti K."/>
            <person name="Sikorski J."/>
            <person name="Schneider S."/>
            <person name="Nolan M."/>
            <person name="Lucas S."/>
            <person name="Glavina Del Rio T."/>
            <person name="Tice H."/>
            <person name="Cheng J.F."/>
            <person name="Goodwin L."/>
            <person name="Pitluck S."/>
            <person name="Liolios K."/>
            <person name="Ivanova N."/>
            <person name="Mavromatis K."/>
            <person name="Mikhailova N."/>
            <person name="Pati A."/>
            <person name="Chen A."/>
            <person name="Palaniappan K."/>
            <person name="Land M."/>
            <person name="Hauser L."/>
            <person name="Chang Y.J."/>
            <person name="Jeffries C.D."/>
            <person name="Tindall B.J."/>
            <person name="Rohde M."/>
            <person name="Goker M."/>
            <person name="Woyke T."/>
            <person name="Bristow J."/>
            <person name="Eisen J.A."/>
            <person name="Markowitz V."/>
            <person name="Hugenholtz P."/>
            <person name="Kyrpides N.C."/>
            <person name="Klenk H.P."/>
            <person name="Lapidus A."/>
        </authorList>
    </citation>
    <scope>NUCLEOTIDE SEQUENCE [LARGE SCALE GENOMIC DNA]</scope>
    <source>
        <strain evidence="2">ATCC 43296 / DSM 3776 / IFAM 1008 / 290</strain>
    </source>
</reference>
<keyword evidence="2" id="KW-1185">Reference proteome</keyword>
<dbReference type="Proteomes" id="UP000002220">
    <property type="component" value="Chromosome"/>
</dbReference>
<dbReference type="eggNOG" id="ENOG5032YXR">
    <property type="taxonomic scope" value="Bacteria"/>
</dbReference>
<evidence type="ECO:0000313" key="2">
    <source>
        <dbReference type="Proteomes" id="UP000002220"/>
    </source>
</evidence>
<name>D5SRC0_PLAL2</name>
<evidence type="ECO:0008006" key="3">
    <source>
        <dbReference type="Google" id="ProtNLM"/>
    </source>
</evidence>